<accession>A0A914PIQ7</accession>
<name>A0A914PIQ7_9BILA</name>
<keyword evidence="1" id="KW-0472">Membrane</keyword>
<keyword evidence="1" id="KW-0812">Transmembrane</keyword>
<dbReference type="SUPFAM" id="SSF82866">
    <property type="entry name" value="Multidrug efflux transporter AcrB transmembrane domain"/>
    <property type="match status" value="1"/>
</dbReference>
<keyword evidence="2" id="KW-1185">Reference proteome</keyword>
<dbReference type="GO" id="GO:0030659">
    <property type="term" value="C:cytoplasmic vesicle membrane"/>
    <property type="evidence" value="ECO:0007669"/>
    <property type="project" value="TreeGrafter"/>
</dbReference>
<sequence>MEPMLKLIEDLESTKYSMGPNSTSVWLREFNNYRQYFAEDDENFYQTFKSFLKISFNKQWNSFIKWEDNPNRPGKQFVNKFYFTTAFKIPDWNARTELLLEWRNITSRYPEFQALVFDENNFFSDQMLELKSTTLSSLGTAIIAMIIVYKRISDALGAIGWPVVQAGFSTLLGIIVMILVPSNAVRMFARTNVLVVATGLFHGVFLLPIIIRSFASDFIGIPSKTEKGLKTT</sequence>
<dbReference type="GO" id="GO:0006897">
    <property type="term" value="P:endocytosis"/>
    <property type="evidence" value="ECO:0007669"/>
    <property type="project" value="TreeGrafter"/>
</dbReference>
<dbReference type="Proteomes" id="UP000887578">
    <property type="component" value="Unplaced"/>
</dbReference>
<dbReference type="AlphaFoldDB" id="A0A914PIQ7"/>
<protein>
    <submittedName>
        <fullName evidence="3">Uncharacterized protein</fullName>
    </submittedName>
</protein>
<keyword evidence="1" id="KW-1133">Transmembrane helix</keyword>
<dbReference type="WBParaSite" id="PDA_v2.g17768.t1">
    <property type="protein sequence ID" value="PDA_v2.g17768.t1"/>
    <property type="gene ID" value="PDA_v2.g17768"/>
</dbReference>
<feature type="transmembrane region" description="Helical" evidence="1">
    <location>
        <begin position="192"/>
        <end position="211"/>
    </location>
</feature>
<feature type="transmembrane region" description="Helical" evidence="1">
    <location>
        <begin position="158"/>
        <end position="180"/>
    </location>
</feature>
<evidence type="ECO:0000313" key="3">
    <source>
        <dbReference type="WBParaSite" id="PDA_v2.g17768.t1"/>
    </source>
</evidence>
<dbReference type="PANTHER" id="PTHR10796">
    <property type="entry name" value="PATCHED-RELATED"/>
    <property type="match status" value="1"/>
</dbReference>
<reference evidence="3" key="1">
    <citation type="submission" date="2022-11" db="UniProtKB">
        <authorList>
            <consortium name="WormBaseParasite"/>
        </authorList>
    </citation>
    <scope>IDENTIFICATION</scope>
</reference>
<dbReference type="GO" id="GO:0018996">
    <property type="term" value="P:molting cycle, collagen and cuticulin-based cuticle"/>
    <property type="evidence" value="ECO:0007669"/>
    <property type="project" value="TreeGrafter"/>
</dbReference>
<dbReference type="Gene3D" id="1.20.1640.10">
    <property type="entry name" value="Multidrug efflux transporter AcrB transmembrane domain"/>
    <property type="match status" value="1"/>
</dbReference>
<dbReference type="PANTHER" id="PTHR10796:SF105">
    <property type="entry name" value="SSD DOMAIN-CONTAINING PROTEIN"/>
    <property type="match status" value="1"/>
</dbReference>
<proteinExistence type="predicted"/>
<dbReference type="GO" id="GO:0005886">
    <property type="term" value="C:plasma membrane"/>
    <property type="evidence" value="ECO:0007669"/>
    <property type="project" value="TreeGrafter"/>
</dbReference>
<dbReference type="InterPro" id="IPR051697">
    <property type="entry name" value="Patched_domain-protein"/>
</dbReference>
<evidence type="ECO:0000256" key="1">
    <source>
        <dbReference type="SAM" id="Phobius"/>
    </source>
</evidence>
<evidence type="ECO:0000313" key="2">
    <source>
        <dbReference type="Proteomes" id="UP000887578"/>
    </source>
</evidence>
<organism evidence="2 3">
    <name type="scientific">Panagrolaimus davidi</name>
    <dbReference type="NCBI Taxonomy" id="227884"/>
    <lineage>
        <taxon>Eukaryota</taxon>
        <taxon>Metazoa</taxon>
        <taxon>Ecdysozoa</taxon>
        <taxon>Nematoda</taxon>
        <taxon>Chromadorea</taxon>
        <taxon>Rhabditida</taxon>
        <taxon>Tylenchina</taxon>
        <taxon>Panagrolaimomorpha</taxon>
        <taxon>Panagrolaimoidea</taxon>
        <taxon>Panagrolaimidae</taxon>
        <taxon>Panagrolaimus</taxon>
    </lineage>
</organism>